<comment type="caution">
    <text evidence="10">The sequence shown here is derived from an EMBL/GenBank/DDBJ whole genome shotgun (WGS) entry which is preliminary data.</text>
</comment>
<dbReference type="InterPro" id="IPR011051">
    <property type="entry name" value="RmlC_Cupin_sf"/>
</dbReference>
<reference evidence="11" key="1">
    <citation type="journal article" date="2019" name="Int. J. Syst. Evol. Microbiol.">
        <title>The Global Catalogue of Microorganisms (GCM) 10K type strain sequencing project: providing services to taxonomists for standard genome sequencing and annotation.</title>
        <authorList>
            <consortium name="The Broad Institute Genomics Platform"/>
            <consortium name="The Broad Institute Genome Sequencing Center for Infectious Disease"/>
            <person name="Wu L."/>
            <person name="Ma J."/>
        </authorList>
    </citation>
    <scope>NUCLEOTIDE SEQUENCE [LARGE SCALE GENOMIC DNA]</scope>
    <source>
        <strain evidence="11">JCM 18401</strain>
    </source>
</reference>
<dbReference type="PANTHER" id="PTHR11056:SF0">
    <property type="entry name" value="HOMOGENTISATE 1,2-DIOXYGENASE"/>
    <property type="match status" value="1"/>
</dbReference>
<dbReference type="Pfam" id="PF04209">
    <property type="entry name" value="HgmA_C"/>
    <property type="match status" value="1"/>
</dbReference>
<comment type="cofactor">
    <cofactor evidence="1">
        <name>Fe cation</name>
        <dbReference type="ChEBI" id="CHEBI:24875"/>
    </cofactor>
</comment>
<proteinExistence type="inferred from homology"/>
<dbReference type="EC" id="1.13.11.5" evidence="7"/>
<evidence type="ECO:0000256" key="4">
    <source>
        <dbReference type="ARBA" id="ARBA00022964"/>
    </source>
</evidence>
<accession>A0ABP9EGM8</accession>
<dbReference type="PANTHER" id="PTHR11056">
    <property type="entry name" value="HOMOGENTISATE 1,2-DIOXYGENASE"/>
    <property type="match status" value="1"/>
</dbReference>
<dbReference type="InterPro" id="IPR014710">
    <property type="entry name" value="RmlC-like_jellyroll"/>
</dbReference>
<dbReference type="InterPro" id="IPR005708">
    <property type="entry name" value="Homogentis_dOase"/>
</dbReference>
<evidence type="ECO:0000313" key="10">
    <source>
        <dbReference type="EMBL" id="GAA4875898.1"/>
    </source>
</evidence>
<feature type="domain" description="Homogentisate 1,2-dioxygenase N-terminal" evidence="9">
    <location>
        <begin position="8"/>
        <end position="276"/>
    </location>
</feature>
<evidence type="ECO:0000259" key="8">
    <source>
        <dbReference type="Pfam" id="PF04209"/>
    </source>
</evidence>
<sequence length="433" mass="48238">MERSTLSYLHGFGNEHETEALPGALPQGQFSPQSCPYKLYAEQLSTTAFTAPRAQNRRSWLYRLRPSVVMGEYLSVDPGGIRTAPDPEGVPLPNLLRWDPLPIGQAPQDFIEGLVSIATNGDAAAQMGMGIHVYRADRGMGRRAFYSADGEWLLIPQQGVLRIESEMGRLTLAPGQIGVIPRGVKFRIELEQGPIRGYVCENYGAPLCLPERGPVGANGFANDRDFEYPHAWFEEIDAPHQLICKFAGRLYQAAMAHSPFDVVAWTGNSAPYRYDLSRFNVMNTVSFDHPDPSIFTVLTSPSDTCGVANLDFVIFPPRWMVAENTFRPPWYHRNLMSEFMGLIKGRYDAKGEGFEPGGMSLHNCMTPHGPEAAVFEQATQAQLAPERYQDTLAFMLESRYAFAPTAFAMASEHRQADYLSCWAGLNKHFDGKL</sequence>
<keyword evidence="3" id="KW-0479">Metal-binding</keyword>
<dbReference type="Proteomes" id="UP001499988">
    <property type="component" value="Unassembled WGS sequence"/>
</dbReference>
<evidence type="ECO:0000256" key="1">
    <source>
        <dbReference type="ARBA" id="ARBA00001962"/>
    </source>
</evidence>
<dbReference type="EMBL" id="BAABJZ010000007">
    <property type="protein sequence ID" value="GAA4875898.1"/>
    <property type="molecule type" value="Genomic_DNA"/>
</dbReference>
<protein>
    <recommendedName>
        <fullName evidence="7">Homogentisate 1,2-dioxygenase</fullName>
        <ecNumber evidence="7">1.13.11.5</ecNumber>
    </recommendedName>
</protein>
<organism evidence="10 11">
    <name type="scientific">Ferrimonas pelagia</name>
    <dbReference type="NCBI Taxonomy" id="1177826"/>
    <lineage>
        <taxon>Bacteria</taxon>
        <taxon>Pseudomonadati</taxon>
        <taxon>Pseudomonadota</taxon>
        <taxon>Gammaproteobacteria</taxon>
        <taxon>Alteromonadales</taxon>
        <taxon>Ferrimonadaceae</taxon>
        <taxon>Ferrimonas</taxon>
    </lineage>
</organism>
<dbReference type="SUPFAM" id="SSF51182">
    <property type="entry name" value="RmlC-like cupins"/>
    <property type="match status" value="1"/>
</dbReference>
<dbReference type="Gene3D" id="2.60.120.10">
    <property type="entry name" value="Jelly Rolls"/>
    <property type="match status" value="2"/>
</dbReference>
<evidence type="ECO:0000256" key="7">
    <source>
        <dbReference type="NCBIfam" id="TIGR01015"/>
    </source>
</evidence>
<feature type="domain" description="Homogentisate 1,2-dioxygenase C-terminal" evidence="8">
    <location>
        <begin position="277"/>
        <end position="429"/>
    </location>
</feature>
<gene>
    <name evidence="10" type="primary">hmgA</name>
    <name evidence="10" type="ORF">GCM10023333_06440</name>
</gene>
<dbReference type="Pfam" id="PF20510">
    <property type="entry name" value="HgmA_N"/>
    <property type="match status" value="1"/>
</dbReference>
<comment type="similarity">
    <text evidence="2">Belongs to the homogentisate dioxygenase family.</text>
</comment>
<evidence type="ECO:0000256" key="3">
    <source>
        <dbReference type="ARBA" id="ARBA00022723"/>
    </source>
</evidence>
<dbReference type="InterPro" id="IPR046452">
    <property type="entry name" value="HgmA_N"/>
</dbReference>
<dbReference type="InterPro" id="IPR046451">
    <property type="entry name" value="HgmA_C"/>
</dbReference>
<dbReference type="NCBIfam" id="TIGR01015">
    <property type="entry name" value="hmgA"/>
    <property type="match status" value="1"/>
</dbReference>
<keyword evidence="5" id="KW-0560">Oxidoreductase</keyword>
<keyword evidence="6" id="KW-0408">Iron</keyword>
<evidence type="ECO:0000313" key="11">
    <source>
        <dbReference type="Proteomes" id="UP001499988"/>
    </source>
</evidence>
<name>A0ABP9EGM8_9GAMM</name>
<evidence type="ECO:0000259" key="9">
    <source>
        <dbReference type="Pfam" id="PF20510"/>
    </source>
</evidence>
<evidence type="ECO:0000256" key="2">
    <source>
        <dbReference type="ARBA" id="ARBA00007757"/>
    </source>
</evidence>
<keyword evidence="4" id="KW-0223">Dioxygenase</keyword>
<evidence type="ECO:0000256" key="6">
    <source>
        <dbReference type="ARBA" id="ARBA00023004"/>
    </source>
</evidence>
<evidence type="ECO:0000256" key="5">
    <source>
        <dbReference type="ARBA" id="ARBA00023002"/>
    </source>
</evidence>
<dbReference type="RefSeq" id="WP_345333359.1">
    <property type="nucleotide sequence ID" value="NZ_BAABJZ010000007.1"/>
</dbReference>
<keyword evidence="11" id="KW-1185">Reference proteome</keyword>
<dbReference type="CDD" id="cd07000">
    <property type="entry name" value="cupin_HGO_N"/>
    <property type="match status" value="1"/>
</dbReference>